<gene>
    <name evidence="3" type="ORF">R5W23_002379</name>
</gene>
<dbReference type="SUPFAM" id="SSF54523">
    <property type="entry name" value="Pili subunits"/>
    <property type="match status" value="1"/>
</dbReference>
<evidence type="ECO:0000256" key="1">
    <source>
        <dbReference type="SAM" id="Phobius"/>
    </source>
</evidence>
<dbReference type="NCBIfam" id="TIGR04294">
    <property type="entry name" value="pre_pil_HX9DG"/>
    <property type="match status" value="1"/>
</dbReference>
<keyword evidence="1" id="KW-0812">Transmembrane</keyword>
<feature type="domain" description="DUF1559" evidence="2">
    <location>
        <begin position="66"/>
        <end position="333"/>
    </location>
</feature>
<accession>A0ABU5F4I8</accession>
<dbReference type="RefSeq" id="WP_320687583.1">
    <property type="nucleotide sequence ID" value="NZ_JAXBLV010000189.1"/>
</dbReference>
<keyword evidence="1" id="KW-1133">Transmembrane helix</keyword>
<dbReference type="PANTHER" id="PTHR30093:SF2">
    <property type="entry name" value="TYPE II SECRETION SYSTEM PROTEIN H"/>
    <property type="match status" value="1"/>
</dbReference>
<proteinExistence type="predicted"/>
<name>A0ABU5F4I8_9BACT</name>
<keyword evidence="1" id="KW-0472">Membrane</keyword>
<dbReference type="InterPro" id="IPR045584">
    <property type="entry name" value="Pilin-like"/>
</dbReference>
<evidence type="ECO:0000313" key="4">
    <source>
        <dbReference type="Proteomes" id="UP001272242"/>
    </source>
</evidence>
<dbReference type="Gene3D" id="3.30.700.10">
    <property type="entry name" value="Glycoprotein, Type 4 Pilin"/>
    <property type="match status" value="1"/>
</dbReference>
<dbReference type="Proteomes" id="UP001272242">
    <property type="component" value="Unassembled WGS sequence"/>
</dbReference>
<dbReference type="NCBIfam" id="TIGR02532">
    <property type="entry name" value="IV_pilin_GFxxxE"/>
    <property type="match status" value="1"/>
</dbReference>
<reference evidence="4" key="1">
    <citation type="journal article" date="2023" name="Mar. Drugs">
        <title>Gemmata algarum, a Novel Planctomycete Isolated from an Algal Mat, Displays Antimicrobial Activity.</title>
        <authorList>
            <person name="Kumar G."/>
            <person name="Kallscheuer N."/>
            <person name="Kashif M."/>
            <person name="Ahamad S."/>
            <person name="Jagadeeshwari U."/>
            <person name="Pannikurungottu S."/>
            <person name="Haufschild T."/>
            <person name="Kabuu M."/>
            <person name="Sasikala C."/>
            <person name="Jogler C."/>
            <person name="Ramana C."/>
        </authorList>
    </citation>
    <scope>NUCLEOTIDE SEQUENCE [LARGE SCALE GENOMIC DNA]</scope>
    <source>
        <strain evidence="4">JC673</strain>
    </source>
</reference>
<feature type="transmembrane region" description="Helical" evidence="1">
    <location>
        <begin position="41"/>
        <end position="65"/>
    </location>
</feature>
<sequence>MRSRAGRRPALQGDKRSAFTLVELQSRAGQRPALQGSERSAFTLIELLVVIAIIAILIGLLLPAVQKVREAAARMSCQNNLKQIGLALHNYHGTAGRLPAGRGVPTPRVFSPHAYLLPHLEQDNLRDLIDFASPPTTFTVPPSTVYDGGRNYPAATTLVRVFVCPSEPVVGRVPGSAYGGTTYAACAGSGANSGSLTGADGVFFLGSAVRLEDIADGTSSTAAFSERFLGDGAPGANDPRKVMLELPGSGDTTAATCQPSGGTWNTERGAKWILGNYGNTLYNHAAPPNPAGFDCLNATQQKGRMAARSGHGGGVNVLFCDGGIRFARDAVAPETWQALATRSGGEVVGE</sequence>
<dbReference type="Pfam" id="PF07963">
    <property type="entry name" value="N_methyl"/>
    <property type="match status" value="1"/>
</dbReference>
<dbReference type="PANTHER" id="PTHR30093">
    <property type="entry name" value="GENERAL SECRETION PATHWAY PROTEIN G"/>
    <property type="match status" value="1"/>
</dbReference>
<dbReference type="InterPro" id="IPR027558">
    <property type="entry name" value="Pre_pil_HX9DG_C"/>
</dbReference>
<keyword evidence="4" id="KW-1185">Reference proteome</keyword>
<organism evidence="3 4">
    <name type="scientific">Gemmata algarum</name>
    <dbReference type="NCBI Taxonomy" id="2975278"/>
    <lineage>
        <taxon>Bacteria</taxon>
        <taxon>Pseudomonadati</taxon>
        <taxon>Planctomycetota</taxon>
        <taxon>Planctomycetia</taxon>
        <taxon>Gemmatales</taxon>
        <taxon>Gemmataceae</taxon>
        <taxon>Gemmata</taxon>
    </lineage>
</organism>
<dbReference type="EMBL" id="JAXBLV010000189">
    <property type="protein sequence ID" value="MDY3561118.1"/>
    <property type="molecule type" value="Genomic_DNA"/>
</dbReference>
<dbReference type="Pfam" id="PF07596">
    <property type="entry name" value="SBP_bac_10"/>
    <property type="match status" value="1"/>
</dbReference>
<protein>
    <submittedName>
        <fullName evidence="3">DUF1559 domain-containing protein</fullName>
    </submittedName>
</protein>
<evidence type="ECO:0000259" key="2">
    <source>
        <dbReference type="Pfam" id="PF07596"/>
    </source>
</evidence>
<dbReference type="InterPro" id="IPR012902">
    <property type="entry name" value="N_methyl_site"/>
</dbReference>
<evidence type="ECO:0000313" key="3">
    <source>
        <dbReference type="EMBL" id="MDY3561118.1"/>
    </source>
</evidence>
<comment type="caution">
    <text evidence="3">The sequence shown here is derived from an EMBL/GenBank/DDBJ whole genome shotgun (WGS) entry which is preliminary data.</text>
</comment>
<dbReference type="InterPro" id="IPR011453">
    <property type="entry name" value="DUF1559"/>
</dbReference>